<dbReference type="Pfam" id="PF03352">
    <property type="entry name" value="Adenine_glyco"/>
    <property type="match status" value="1"/>
</dbReference>
<dbReference type="InterPro" id="IPR005019">
    <property type="entry name" value="Adenine_glyco"/>
</dbReference>
<dbReference type="GO" id="GO:0006284">
    <property type="term" value="P:base-excision repair"/>
    <property type="evidence" value="ECO:0007669"/>
    <property type="project" value="InterPro"/>
</dbReference>
<proteinExistence type="predicted"/>
<dbReference type="InterPro" id="IPR052891">
    <property type="entry name" value="DNA-3mA_glycosylase"/>
</dbReference>
<organism evidence="2 3">
    <name type="scientific">Xanthomonas sacchari</name>
    <dbReference type="NCBI Taxonomy" id="56458"/>
    <lineage>
        <taxon>Bacteria</taxon>
        <taxon>Pseudomonadati</taxon>
        <taxon>Pseudomonadota</taxon>
        <taxon>Gammaproteobacteria</taxon>
        <taxon>Lysobacterales</taxon>
        <taxon>Lysobacteraceae</taxon>
        <taxon>Xanthomonas</taxon>
    </lineage>
</organism>
<dbReference type="Gene3D" id="1.10.340.30">
    <property type="entry name" value="Hypothetical protein, domain 2"/>
    <property type="match status" value="1"/>
</dbReference>
<protein>
    <submittedName>
        <fullName evidence="2">DNA-3-methyladenine glycosylase I</fullName>
    </submittedName>
</protein>
<dbReference type="GO" id="GO:0046872">
    <property type="term" value="F:metal ion binding"/>
    <property type="evidence" value="ECO:0007669"/>
    <property type="project" value="UniProtKB-KW"/>
</dbReference>
<gene>
    <name evidence="2" type="ORF">XsacCFBP4641_00365</name>
</gene>
<name>A0A2P5Z8V3_9XANT</name>
<dbReference type="PANTHER" id="PTHR30037">
    <property type="entry name" value="DNA-3-METHYLADENINE GLYCOSYLASE 1"/>
    <property type="match status" value="1"/>
</dbReference>
<keyword evidence="1" id="KW-0862">Zinc</keyword>
<evidence type="ECO:0000313" key="3">
    <source>
        <dbReference type="Proteomes" id="UP000247346"/>
    </source>
</evidence>
<dbReference type="PANTHER" id="PTHR30037:SF4">
    <property type="entry name" value="DNA-3-METHYLADENINE GLYCOSYLASE I"/>
    <property type="match status" value="1"/>
</dbReference>
<feature type="binding site" evidence="1">
    <location>
        <position position="5"/>
    </location>
    <ligand>
        <name>Zn(2+)</name>
        <dbReference type="ChEBI" id="CHEBI:29105"/>
    </ligand>
</feature>
<sequence length="179" mass="19956">MSSYCDIAPGHPVHGHYHDHEYGVPQRTEADLFERLVLEINQAGLSWELMLKKRAGFRAAYAGFDVDTVAAFGEADVLRLLGDAGIIRNRLKVQAAIHNAQVIQGLRASHGSFAAWLDAQHPRSKAEWIKLFKRTFRFTGGEITGEFLMSLGYLPGAHREDCPAFARIAQLDPPWMRAG</sequence>
<dbReference type="GeneID" id="93879877"/>
<dbReference type="InterPro" id="IPR011257">
    <property type="entry name" value="DNA_glycosylase"/>
</dbReference>
<evidence type="ECO:0000313" key="2">
    <source>
        <dbReference type="EMBL" id="PPU85085.1"/>
    </source>
</evidence>
<comment type="caution">
    <text evidence="2">The sequence shown here is derived from an EMBL/GenBank/DDBJ whole genome shotgun (WGS) entry which is preliminary data.</text>
</comment>
<accession>A0A2P5Z8V3</accession>
<dbReference type="SUPFAM" id="SSF48150">
    <property type="entry name" value="DNA-glycosylase"/>
    <property type="match status" value="1"/>
</dbReference>
<dbReference type="AlphaFoldDB" id="A0A2P5Z8V3"/>
<dbReference type="EMBL" id="MDEK01000001">
    <property type="protein sequence ID" value="PPU85085.1"/>
    <property type="molecule type" value="Genomic_DNA"/>
</dbReference>
<dbReference type="OrthoDB" id="9807664at2"/>
<feature type="binding site" evidence="1">
    <location>
        <position position="18"/>
    </location>
    <ligand>
        <name>Zn(2+)</name>
        <dbReference type="ChEBI" id="CHEBI:29105"/>
    </ligand>
</feature>
<reference evidence="2 3" key="1">
    <citation type="submission" date="2016-08" db="EMBL/GenBank/DDBJ databases">
        <authorList>
            <person name="Seilhamer J.J."/>
        </authorList>
    </citation>
    <scope>NUCLEOTIDE SEQUENCE [LARGE SCALE GENOMIC DNA]</scope>
    <source>
        <strain evidence="2 3">CFBP4641</strain>
    </source>
</reference>
<keyword evidence="1" id="KW-0479">Metal-binding</keyword>
<dbReference type="RefSeq" id="WP_010344128.1">
    <property type="nucleotide sequence ID" value="NZ_CP132343.1"/>
</dbReference>
<dbReference type="Proteomes" id="UP000247346">
    <property type="component" value="Unassembled WGS sequence"/>
</dbReference>
<dbReference type="GO" id="GO:0008725">
    <property type="term" value="F:DNA-3-methyladenine glycosylase activity"/>
    <property type="evidence" value="ECO:0007669"/>
    <property type="project" value="InterPro"/>
</dbReference>
<evidence type="ECO:0000256" key="1">
    <source>
        <dbReference type="PIRSR" id="PIRSR605019-1"/>
    </source>
</evidence>